<sequence length="340" mass="34116">MSMRPLLRNLLALLALIASFTAASTTVVHAETGSGGIGIGLVNPPSDPAFPNWETEIGGTLAPGSGLQRTVRVVNGDSTTRTVDVNVGAAWMRSGVYTIGEPGSTNRLTSWTGLDKQRVTLAPGAGADVKVTVNIPADAPTGDRYATVWAQPAAPGGGGVVSTSRVGVRMDVRVGPGAGTTADFTIDGLTAERDAAGQAVVVADVRNTGGWATEVGGELTLTEGPAGRTLGPLYADEVVVAAGAGAKVRFRIPDSAELPAGPWRAHVALESGAVEREHDGEITFPAPDSGGNGSLGSLGSSGAGSSSSPLMWVGIAGAAAAAIGAIGWTVLQQQNPPGVR</sequence>
<feature type="compositionally biased region" description="Gly residues" evidence="1">
    <location>
        <begin position="290"/>
        <end position="301"/>
    </location>
</feature>
<evidence type="ECO:0000313" key="4">
    <source>
        <dbReference type="EMBL" id="CBH46253.1"/>
    </source>
</evidence>
<feature type="chain" id="PRO_5018558604" evidence="3">
    <location>
        <begin position="31"/>
        <end position="340"/>
    </location>
</feature>
<evidence type="ECO:0000256" key="3">
    <source>
        <dbReference type="SAM" id="SignalP"/>
    </source>
</evidence>
<proteinExistence type="predicted"/>
<evidence type="ECO:0000256" key="2">
    <source>
        <dbReference type="SAM" id="Phobius"/>
    </source>
</evidence>
<keyword evidence="2" id="KW-1133">Transmembrane helix</keyword>
<feature type="signal peptide" evidence="3">
    <location>
        <begin position="1"/>
        <end position="30"/>
    </location>
</feature>
<feature type="region of interest" description="Disordered" evidence="1">
    <location>
        <begin position="280"/>
        <end position="301"/>
    </location>
</feature>
<evidence type="ECO:0000313" key="5">
    <source>
        <dbReference type="Proteomes" id="UP000006892"/>
    </source>
</evidence>
<keyword evidence="3" id="KW-0732">Signal</keyword>
<gene>
    <name evidence="4" type="ordered locus">REQ_01010</name>
</gene>
<dbReference type="EMBL" id="FN563149">
    <property type="protein sequence ID" value="CBH46253.1"/>
    <property type="molecule type" value="Genomic_DNA"/>
</dbReference>
<dbReference type="Proteomes" id="UP001154400">
    <property type="component" value="Chromosome"/>
</dbReference>
<accession>A0A3S5Y140</accession>
<name>A0A3S5Y140_RHOH1</name>
<evidence type="ECO:0000256" key="1">
    <source>
        <dbReference type="SAM" id="MobiDB-lite"/>
    </source>
</evidence>
<protein>
    <submittedName>
        <fullName evidence="4">Integral membrane protein</fullName>
    </submittedName>
</protein>
<keyword evidence="2" id="KW-0472">Membrane</keyword>
<reference evidence="4" key="1">
    <citation type="journal article" date="2010" name="PLoS Genet.">
        <title>The genome of a pathogenic rhodococcus: cooptive virulence underpinned by key gene acquisitions.</title>
        <authorList>
            <person name="Letek M."/>
            <person name="Gonzalez P."/>
            <person name="Macarthur I."/>
            <person name="Rodriguez H."/>
            <person name="Freeman T.C."/>
            <person name="Valero-Rello A."/>
            <person name="Blanco M."/>
            <person name="Buckley T."/>
            <person name="Cherevach I."/>
            <person name="Fahey R."/>
            <person name="Hapeshi A."/>
            <person name="Holdstock J."/>
            <person name="Leadon D."/>
            <person name="Navas J."/>
            <person name="Ocampo A."/>
            <person name="Quail M.A."/>
            <person name="Sanders M."/>
            <person name="Scortti M.M."/>
            <person name="Prescott J.F."/>
            <person name="Fogarty U."/>
            <person name="Meijer W.G."/>
            <person name="Parkhill J."/>
            <person name="Bentley S.D."/>
            <person name="Vazquez-Boland J.A."/>
        </authorList>
    </citation>
    <scope>NUCLEOTIDE SEQUENCE [LARGE SCALE GENOMIC DNA]</scope>
    <source>
        <strain evidence="4 5">103S</strain>
    </source>
</reference>
<dbReference type="KEGG" id="req:REQ_01010"/>
<organism evidence="4">
    <name type="scientific">Rhodococcus hoagii (strain 103S)</name>
    <name type="common">Rhodococcus equi</name>
    <dbReference type="NCBI Taxonomy" id="685727"/>
    <lineage>
        <taxon>Bacteria</taxon>
        <taxon>Bacillati</taxon>
        <taxon>Actinomycetota</taxon>
        <taxon>Actinomycetes</taxon>
        <taxon>Mycobacteriales</taxon>
        <taxon>Nocardiaceae</taxon>
        <taxon>Prescottella</taxon>
    </lineage>
</organism>
<feature type="transmembrane region" description="Helical" evidence="2">
    <location>
        <begin position="310"/>
        <end position="331"/>
    </location>
</feature>
<dbReference type="AlphaFoldDB" id="A0A3S5Y140"/>
<keyword evidence="2" id="KW-0812">Transmembrane</keyword>